<feature type="compositionally biased region" description="Basic residues" evidence="3">
    <location>
        <begin position="49"/>
        <end position="59"/>
    </location>
</feature>
<feature type="region of interest" description="Disordered" evidence="3">
    <location>
        <begin position="40"/>
        <end position="64"/>
    </location>
</feature>
<dbReference type="GO" id="GO:0005684">
    <property type="term" value="C:U2-type spliceosomal complex"/>
    <property type="evidence" value="ECO:0007669"/>
    <property type="project" value="TreeGrafter"/>
</dbReference>
<evidence type="ECO:0000256" key="1">
    <source>
        <dbReference type="ARBA" id="ARBA00011069"/>
    </source>
</evidence>
<feature type="region of interest" description="Disordered" evidence="3">
    <location>
        <begin position="81"/>
        <end position="104"/>
    </location>
</feature>
<dbReference type="GO" id="GO:0000398">
    <property type="term" value="P:mRNA splicing, via spliceosome"/>
    <property type="evidence" value="ECO:0007669"/>
    <property type="project" value="TreeGrafter"/>
</dbReference>
<dbReference type="PANTHER" id="PTHR31809:SF0">
    <property type="entry name" value="BUD13 HOMOLOG"/>
    <property type="match status" value="1"/>
</dbReference>
<dbReference type="OrthoDB" id="6022at2759"/>
<dbReference type="eggNOG" id="KOG2654">
    <property type="taxonomic scope" value="Eukaryota"/>
</dbReference>
<comment type="similarity">
    <text evidence="1">Belongs to the CWC26 family.</text>
</comment>
<dbReference type="HOGENOM" id="CLU_090706_0_0_1"/>
<evidence type="ECO:0000256" key="2">
    <source>
        <dbReference type="ARBA" id="ARBA00020644"/>
    </source>
</evidence>
<dbReference type="PANTHER" id="PTHR31809">
    <property type="entry name" value="BUD13 HOMOLOG"/>
    <property type="match status" value="1"/>
</dbReference>
<dbReference type="AlphaFoldDB" id="C5MC23"/>
<dbReference type="GO" id="GO:0003723">
    <property type="term" value="F:RNA binding"/>
    <property type="evidence" value="ECO:0007669"/>
    <property type="project" value="TreeGrafter"/>
</dbReference>
<dbReference type="VEuPathDB" id="FungiDB:CTRG_03615"/>
<proteinExistence type="inferred from homology"/>
<dbReference type="Proteomes" id="UP000002037">
    <property type="component" value="Unassembled WGS sequence"/>
</dbReference>
<reference evidence="4 5" key="1">
    <citation type="journal article" date="2009" name="Nature">
        <title>Evolution of pathogenicity and sexual reproduction in eight Candida genomes.</title>
        <authorList>
            <person name="Butler G."/>
            <person name="Rasmussen M.D."/>
            <person name="Lin M.F."/>
            <person name="Santos M.A."/>
            <person name="Sakthikumar S."/>
            <person name="Munro C.A."/>
            <person name="Rheinbay E."/>
            <person name="Grabherr M."/>
            <person name="Forche A."/>
            <person name="Reedy J.L."/>
            <person name="Agrafioti I."/>
            <person name="Arnaud M.B."/>
            <person name="Bates S."/>
            <person name="Brown A.J."/>
            <person name="Brunke S."/>
            <person name="Costanzo M.C."/>
            <person name="Fitzpatrick D.A."/>
            <person name="de Groot P.W."/>
            <person name="Harris D."/>
            <person name="Hoyer L.L."/>
            <person name="Hube B."/>
            <person name="Klis F.M."/>
            <person name="Kodira C."/>
            <person name="Lennard N."/>
            <person name="Logue M.E."/>
            <person name="Martin R."/>
            <person name="Neiman A.M."/>
            <person name="Nikolaou E."/>
            <person name="Quail M.A."/>
            <person name="Quinn J."/>
            <person name="Santos M.C."/>
            <person name="Schmitzberger F.F."/>
            <person name="Sherlock G."/>
            <person name="Shah P."/>
            <person name="Silverstein K.A."/>
            <person name="Skrzypek M.S."/>
            <person name="Soll D."/>
            <person name="Staggs R."/>
            <person name="Stansfield I."/>
            <person name="Stumpf M.P."/>
            <person name="Sudbery P.E."/>
            <person name="Srikantha T."/>
            <person name="Zeng Q."/>
            <person name="Berman J."/>
            <person name="Berriman M."/>
            <person name="Heitman J."/>
            <person name="Gow N.A."/>
            <person name="Lorenz M.C."/>
            <person name="Birren B.W."/>
            <person name="Kellis M."/>
            <person name="Cuomo C.A."/>
        </authorList>
    </citation>
    <scope>NUCLEOTIDE SEQUENCE [LARGE SCALE GENOMIC DNA]</scope>
    <source>
        <strain evidence="5">ATCC MYA-3404 / T1</strain>
    </source>
</reference>
<dbReference type="STRING" id="294747.C5MC23"/>
<sequence>MNDNLEKKKLCSEYLSHPFFYYINNNQESMSRADYLSKYLSNSSSTEKSKKKKHKKKELKKPTITIENPKAIIIPNFEDDLENEEGEEEDEFAPVKVENNEKSNKGFKRIDTGEIINPTEQQQTSTIAVATTKNQLLPTKDQQPETIYRDSSGRIIDIKQKQADLEAQRLEQSQKSEIKEVRTSLKEQTKQEHEIFKPKSNNFEDPMNSFAEKQEKEDTEKMKYIYDKGVNVPNRFDIPAGYFWDGIDRSNGFEELMIRKQNENNFNKIESKINETYEIEVDDMN</sequence>
<dbReference type="Pfam" id="PF09736">
    <property type="entry name" value="Bud13"/>
    <property type="match status" value="1"/>
</dbReference>
<dbReference type="GO" id="GO:0070274">
    <property type="term" value="C:RES complex"/>
    <property type="evidence" value="ECO:0007669"/>
    <property type="project" value="TreeGrafter"/>
</dbReference>
<name>C5MC23_CANTT</name>
<gene>
    <name evidence="4" type="ORF">CTRG_03615</name>
</gene>
<keyword evidence="5" id="KW-1185">Reference proteome</keyword>
<evidence type="ECO:0000256" key="3">
    <source>
        <dbReference type="SAM" id="MobiDB-lite"/>
    </source>
</evidence>
<organism evidence="4 5">
    <name type="scientific">Candida tropicalis (strain ATCC MYA-3404 / T1)</name>
    <name type="common">Yeast</name>
    <dbReference type="NCBI Taxonomy" id="294747"/>
    <lineage>
        <taxon>Eukaryota</taxon>
        <taxon>Fungi</taxon>
        <taxon>Dikarya</taxon>
        <taxon>Ascomycota</taxon>
        <taxon>Saccharomycotina</taxon>
        <taxon>Pichiomycetes</taxon>
        <taxon>Debaryomycetaceae</taxon>
        <taxon>Candida/Lodderomyces clade</taxon>
        <taxon>Candida</taxon>
    </lineage>
</organism>
<dbReference type="InterPro" id="IPR018609">
    <property type="entry name" value="Bud13"/>
</dbReference>
<dbReference type="GeneID" id="8297749"/>
<dbReference type="RefSeq" id="XP_002549318.1">
    <property type="nucleotide sequence ID" value="XM_002549272.1"/>
</dbReference>
<dbReference type="KEGG" id="ctp:CTRG_03615"/>
<protein>
    <recommendedName>
        <fullName evidence="2">Pre-mRNA-splicing factor CWC26</fullName>
    </recommendedName>
</protein>
<dbReference type="EMBL" id="GG692398">
    <property type="protein sequence ID" value="EER33190.1"/>
    <property type="molecule type" value="Genomic_DNA"/>
</dbReference>
<dbReference type="InterPro" id="IPR051112">
    <property type="entry name" value="CWC26_splicing_factor"/>
</dbReference>
<evidence type="ECO:0000313" key="5">
    <source>
        <dbReference type="Proteomes" id="UP000002037"/>
    </source>
</evidence>
<feature type="compositionally biased region" description="Acidic residues" evidence="3">
    <location>
        <begin position="81"/>
        <end position="92"/>
    </location>
</feature>
<evidence type="ECO:0000313" key="4">
    <source>
        <dbReference type="EMBL" id="EER33190.1"/>
    </source>
</evidence>
<accession>C5MC23</accession>